<sequence>MGRLKLGLLPDPSPSPGPSNHAGADAPSSKGTVGLQAAQFPLLVLQTAQSILLAAGLQDMEAASEVQPTNLTGTHRTDPAELLSPHATSHESPLPSDSPTPLRNLTPLPKAVLYLLMAALVVVVMAYAIVGHLLKDLLRDLVDGLLGPQPNPPNKDSEGEAAALHPRGPCAAPSPMACGPGDVRVALEEAT</sequence>
<keyword evidence="2" id="KW-0472">Membrane</keyword>
<protein>
    <submittedName>
        <fullName evidence="3">Uncharacterized protein</fullName>
    </submittedName>
</protein>
<evidence type="ECO:0000256" key="2">
    <source>
        <dbReference type="SAM" id="Phobius"/>
    </source>
</evidence>
<name>A0A151MMG7_ALLMI</name>
<feature type="region of interest" description="Disordered" evidence="1">
    <location>
        <begin position="66"/>
        <end position="102"/>
    </location>
</feature>
<feature type="transmembrane region" description="Helical" evidence="2">
    <location>
        <begin position="111"/>
        <end position="130"/>
    </location>
</feature>
<evidence type="ECO:0000313" key="4">
    <source>
        <dbReference type="Proteomes" id="UP000050525"/>
    </source>
</evidence>
<evidence type="ECO:0000256" key="1">
    <source>
        <dbReference type="SAM" id="MobiDB-lite"/>
    </source>
</evidence>
<organism evidence="3 4">
    <name type="scientific">Alligator mississippiensis</name>
    <name type="common">American alligator</name>
    <dbReference type="NCBI Taxonomy" id="8496"/>
    <lineage>
        <taxon>Eukaryota</taxon>
        <taxon>Metazoa</taxon>
        <taxon>Chordata</taxon>
        <taxon>Craniata</taxon>
        <taxon>Vertebrata</taxon>
        <taxon>Euteleostomi</taxon>
        <taxon>Archelosauria</taxon>
        <taxon>Archosauria</taxon>
        <taxon>Crocodylia</taxon>
        <taxon>Alligatoridae</taxon>
        <taxon>Alligatorinae</taxon>
        <taxon>Alligator</taxon>
    </lineage>
</organism>
<dbReference type="EMBL" id="AKHW03005675">
    <property type="protein sequence ID" value="KYO25714.1"/>
    <property type="molecule type" value="Genomic_DNA"/>
</dbReference>
<feature type="region of interest" description="Disordered" evidence="1">
    <location>
        <begin position="1"/>
        <end position="31"/>
    </location>
</feature>
<keyword evidence="2" id="KW-0812">Transmembrane</keyword>
<proteinExistence type="predicted"/>
<accession>A0A151MMG7</accession>
<feature type="compositionally biased region" description="Polar residues" evidence="1">
    <location>
        <begin position="86"/>
        <end position="102"/>
    </location>
</feature>
<gene>
    <name evidence="3" type="ORF">Y1Q_0001159</name>
</gene>
<comment type="caution">
    <text evidence="3">The sequence shown here is derived from an EMBL/GenBank/DDBJ whole genome shotgun (WGS) entry which is preliminary data.</text>
</comment>
<reference evidence="3 4" key="1">
    <citation type="journal article" date="2012" name="Genome Biol.">
        <title>Sequencing three crocodilian genomes to illuminate the evolution of archosaurs and amniotes.</title>
        <authorList>
            <person name="St John J.A."/>
            <person name="Braun E.L."/>
            <person name="Isberg S.R."/>
            <person name="Miles L.G."/>
            <person name="Chong A.Y."/>
            <person name="Gongora J."/>
            <person name="Dalzell P."/>
            <person name="Moran C."/>
            <person name="Bed'hom B."/>
            <person name="Abzhanov A."/>
            <person name="Burgess S.C."/>
            <person name="Cooksey A.M."/>
            <person name="Castoe T.A."/>
            <person name="Crawford N.G."/>
            <person name="Densmore L.D."/>
            <person name="Drew J.C."/>
            <person name="Edwards S.V."/>
            <person name="Faircloth B.C."/>
            <person name="Fujita M.K."/>
            <person name="Greenwold M.J."/>
            <person name="Hoffmann F.G."/>
            <person name="Howard J.M."/>
            <person name="Iguchi T."/>
            <person name="Janes D.E."/>
            <person name="Khan S.Y."/>
            <person name="Kohno S."/>
            <person name="de Koning A.J."/>
            <person name="Lance S.L."/>
            <person name="McCarthy F.M."/>
            <person name="McCormack J.E."/>
            <person name="Merchant M.E."/>
            <person name="Peterson D.G."/>
            <person name="Pollock D.D."/>
            <person name="Pourmand N."/>
            <person name="Raney B.J."/>
            <person name="Roessler K.A."/>
            <person name="Sanford J.R."/>
            <person name="Sawyer R.H."/>
            <person name="Schmidt C.J."/>
            <person name="Triplett E.W."/>
            <person name="Tuberville T.D."/>
            <person name="Venegas-Anaya M."/>
            <person name="Howard J.T."/>
            <person name="Jarvis E.D."/>
            <person name="Guillette L.J.Jr."/>
            <person name="Glenn T.C."/>
            <person name="Green R.E."/>
            <person name="Ray D.A."/>
        </authorList>
    </citation>
    <scope>NUCLEOTIDE SEQUENCE [LARGE SCALE GENOMIC DNA]</scope>
    <source>
        <strain evidence="3">KSC_2009_1</strain>
    </source>
</reference>
<dbReference type="STRING" id="8496.A0A151MMG7"/>
<evidence type="ECO:0000313" key="3">
    <source>
        <dbReference type="EMBL" id="KYO25714.1"/>
    </source>
</evidence>
<feature type="region of interest" description="Disordered" evidence="1">
    <location>
        <begin position="149"/>
        <end position="178"/>
    </location>
</feature>
<dbReference type="AlphaFoldDB" id="A0A151MMG7"/>
<keyword evidence="2" id="KW-1133">Transmembrane helix</keyword>
<feature type="compositionally biased region" description="Low complexity" evidence="1">
    <location>
        <begin position="1"/>
        <end position="10"/>
    </location>
</feature>
<keyword evidence="4" id="KW-1185">Reference proteome</keyword>
<dbReference type="Proteomes" id="UP000050525">
    <property type="component" value="Unassembled WGS sequence"/>
</dbReference>